<dbReference type="GeneTree" id="ENSGT00910000147433"/>
<organism evidence="2 3">
    <name type="scientific">Cercocebus atys</name>
    <name type="common">Sooty mangabey</name>
    <name type="synonym">Cercocebus torquatus atys</name>
    <dbReference type="NCBI Taxonomy" id="9531"/>
    <lineage>
        <taxon>Eukaryota</taxon>
        <taxon>Metazoa</taxon>
        <taxon>Chordata</taxon>
        <taxon>Craniata</taxon>
        <taxon>Vertebrata</taxon>
        <taxon>Euteleostomi</taxon>
        <taxon>Mammalia</taxon>
        <taxon>Eutheria</taxon>
        <taxon>Euarchontoglires</taxon>
        <taxon>Primates</taxon>
        <taxon>Haplorrhini</taxon>
        <taxon>Catarrhini</taxon>
        <taxon>Cercopithecidae</taxon>
        <taxon>Cercopithecinae</taxon>
        <taxon>Cercocebus</taxon>
    </lineage>
</organism>
<protein>
    <submittedName>
        <fullName evidence="2">Uncharacterized protein</fullName>
    </submittedName>
</protein>
<dbReference type="Proteomes" id="UP000233060">
    <property type="component" value="Unassembled WGS sequence"/>
</dbReference>
<sequence>MQHAQIFLLVTPSYLQQLGHLALKSPMSKEGQSPQLRHSMNMHPLSTRIPLRTPTCLPLPEDPHPS</sequence>
<keyword evidence="3" id="KW-1185">Reference proteome</keyword>
<accession>A0A2K5L3Z9</accession>
<dbReference type="Ensembl" id="ENSCATT00000026298.1">
    <property type="protein sequence ID" value="ENSCATP00000007663.1"/>
    <property type="gene ID" value="ENSCATG00000022770.1"/>
</dbReference>
<evidence type="ECO:0000313" key="2">
    <source>
        <dbReference type="Ensembl" id="ENSCATP00000007663.1"/>
    </source>
</evidence>
<name>A0A2K5L3Z9_CERAT</name>
<feature type="region of interest" description="Disordered" evidence="1">
    <location>
        <begin position="46"/>
        <end position="66"/>
    </location>
</feature>
<dbReference type="OMA" id="HKCERAP"/>
<dbReference type="AlphaFoldDB" id="A0A2K5L3Z9"/>
<proteinExistence type="predicted"/>
<evidence type="ECO:0000256" key="1">
    <source>
        <dbReference type="SAM" id="MobiDB-lite"/>
    </source>
</evidence>
<dbReference type="Bgee" id="ENSCATG00000022770">
    <property type="expression patterns" value="Expressed in cerebellum and 5 other cell types or tissues"/>
</dbReference>
<reference evidence="2" key="2">
    <citation type="submission" date="2025-09" db="UniProtKB">
        <authorList>
            <consortium name="Ensembl"/>
        </authorList>
    </citation>
    <scope>IDENTIFICATION</scope>
</reference>
<evidence type="ECO:0000313" key="3">
    <source>
        <dbReference type="Proteomes" id="UP000233060"/>
    </source>
</evidence>
<reference evidence="2" key="1">
    <citation type="submission" date="2025-08" db="UniProtKB">
        <authorList>
            <consortium name="Ensembl"/>
        </authorList>
    </citation>
    <scope>IDENTIFICATION</scope>
</reference>